<accession>A0A5R9GCH4</accession>
<keyword evidence="2" id="KW-1185">Reference proteome</keyword>
<gene>
    <name evidence="1" type="ORF">FE782_09200</name>
</gene>
<protein>
    <submittedName>
        <fullName evidence="1">Alpha/beta hydrolase</fullName>
    </submittedName>
</protein>
<dbReference type="AlphaFoldDB" id="A0A5R9GCH4"/>
<reference evidence="1 2" key="1">
    <citation type="submission" date="2019-05" db="EMBL/GenBank/DDBJ databases">
        <authorList>
            <person name="Narsing Rao M.P."/>
            <person name="Li W.J."/>
        </authorList>
    </citation>
    <scope>NUCLEOTIDE SEQUENCE [LARGE SCALE GENOMIC DNA]</scope>
    <source>
        <strain evidence="1 2">SYSU_K30003</strain>
    </source>
</reference>
<proteinExistence type="predicted"/>
<evidence type="ECO:0000313" key="1">
    <source>
        <dbReference type="EMBL" id="TLS52789.1"/>
    </source>
</evidence>
<dbReference type="Gene3D" id="3.40.50.1820">
    <property type="entry name" value="alpha/beta hydrolase"/>
    <property type="match status" value="1"/>
</dbReference>
<dbReference type="SUPFAM" id="SSF53474">
    <property type="entry name" value="alpha/beta-Hydrolases"/>
    <property type="match status" value="1"/>
</dbReference>
<dbReference type="GO" id="GO:0016787">
    <property type="term" value="F:hydrolase activity"/>
    <property type="evidence" value="ECO:0007669"/>
    <property type="project" value="UniProtKB-KW"/>
</dbReference>
<name>A0A5R9GCH4_9BACL</name>
<keyword evidence="1" id="KW-0378">Hydrolase</keyword>
<comment type="caution">
    <text evidence="1">The sequence shown here is derived from an EMBL/GenBank/DDBJ whole genome shotgun (WGS) entry which is preliminary data.</text>
</comment>
<dbReference type="RefSeq" id="WP_138193780.1">
    <property type="nucleotide sequence ID" value="NZ_VCIW01000004.1"/>
</dbReference>
<dbReference type="InterPro" id="IPR029058">
    <property type="entry name" value="AB_hydrolase_fold"/>
</dbReference>
<dbReference type="EMBL" id="VCIW01000004">
    <property type="protein sequence ID" value="TLS52789.1"/>
    <property type="molecule type" value="Genomic_DNA"/>
</dbReference>
<evidence type="ECO:0000313" key="2">
    <source>
        <dbReference type="Proteomes" id="UP000309676"/>
    </source>
</evidence>
<dbReference type="OrthoDB" id="1376138at2"/>
<sequence>MKPLIQPERFDICPVLLVHPEVDPMTPFALSEPFYNRLKRKKDCVILEGAGHFPIEQPGLDQMKTAVLSFISEIENETTKL</sequence>
<dbReference type="Proteomes" id="UP000309676">
    <property type="component" value="Unassembled WGS sequence"/>
</dbReference>
<organism evidence="1 2">
    <name type="scientific">Paenibacillus antri</name>
    <dbReference type="NCBI Taxonomy" id="2582848"/>
    <lineage>
        <taxon>Bacteria</taxon>
        <taxon>Bacillati</taxon>
        <taxon>Bacillota</taxon>
        <taxon>Bacilli</taxon>
        <taxon>Bacillales</taxon>
        <taxon>Paenibacillaceae</taxon>
        <taxon>Paenibacillus</taxon>
    </lineage>
</organism>